<dbReference type="Pfam" id="PF00786">
    <property type="entry name" value="PBD"/>
    <property type="match status" value="1"/>
</dbReference>
<dbReference type="InterPro" id="IPR003124">
    <property type="entry name" value="WH2_dom"/>
</dbReference>
<dbReference type="GO" id="GO:0005856">
    <property type="term" value="C:cytoskeleton"/>
    <property type="evidence" value="ECO:0007669"/>
    <property type="project" value="UniProtKB-SubCell"/>
</dbReference>
<evidence type="ECO:0000313" key="20">
    <source>
        <dbReference type="Proteomes" id="UP001107558"/>
    </source>
</evidence>
<dbReference type="CDD" id="cd01205">
    <property type="entry name" value="EVH1_WASP-like"/>
    <property type="match status" value="1"/>
</dbReference>
<dbReference type="GO" id="GO:0008360">
    <property type="term" value="P:regulation of cell shape"/>
    <property type="evidence" value="ECO:0007669"/>
    <property type="project" value="UniProtKB-KW"/>
</dbReference>
<evidence type="ECO:0000256" key="6">
    <source>
        <dbReference type="ARBA" id="ARBA00022490"/>
    </source>
</evidence>
<dbReference type="PANTHER" id="PTHR13502:SF9">
    <property type="entry name" value="CRIB DOMAIN-CONTAINING PROTEIN"/>
    <property type="match status" value="1"/>
</dbReference>
<keyword evidence="13" id="KW-0539">Nucleus</keyword>
<dbReference type="GO" id="GO:0003779">
    <property type="term" value="F:actin binding"/>
    <property type="evidence" value="ECO:0007669"/>
    <property type="project" value="InterPro"/>
</dbReference>
<feature type="compositionally biased region" description="Basic and acidic residues" evidence="15">
    <location>
        <begin position="334"/>
        <end position="345"/>
    </location>
</feature>
<dbReference type="Pfam" id="PF02205">
    <property type="entry name" value="WH2"/>
    <property type="match status" value="2"/>
</dbReference>
<feature type="region of interest" description="Disordered" evidence="15">
    <location>
        <begin position="292"/>
        <end position="408"/>
    </location>
</feature>
<keyword evidence="6" id="KW-0963">Cytoplasm</keyword>
<feature type="compositionally biased region" description="Basic and acidic residues" evidence="15">
    <location>
        <begin position="212"/>
        <end position="221"/>
    </location>
</feature>
<evidence type="ECO:0000256" key="15">
    <source>
        <dbReference type="SAM" id="MobiDB-lite"/>
    </source>
</evidence>
<evidence type="ECO:0000259" key="18">
    <source>
        <dbReference type="PROSITE" id="PS51082"/>
    </source>
</evidence>
<dbReference type="SMART" id="SM00285">
    <property type="entry name" value="PBD"/>
    <property type="match status" value="1"/>
</dbReference>
<evidence type="ECO:0000256" key="9">
    <source>
        <dbReference type="ARBA" id="ARBA00022960"/>
    </source>
</evidence>
<keyword evidence="7" id="KW-0597">Phosphoprotein</keyword>
<dbReference type="Gene3D" id="6.10.280.150">
    <property type="match status" value="1"/>
</dbReference>
<sequence length="515" mass="57278">MSANSENRNSTKLSKSSTYLSGEENDLVFRLLGRRCQSQCTTVAQLYQTEAPTHCRWVKKYTGALCFVKDNAKRSYYARLFCLIKHEMMWEQEMYDTIEISRVKPYLLTFEGQDGMVALNFAFEDEAETFLHVATTTVQNRNRRREERKNRMKKEPPARPPPISKTPSNISTTDDSSVTLRNPTNITKIAPSPQVQPPFLQSSLSSSKNNRKRDGTRKLTKADIGTPSNFKHVTHVGWNAKSGFDLSGEDEALRPFLQKAGVSESQLKDRRTRDFIYDFIQTNNVEAIVKNETKKPNAPPVPTRHQNQNGEKPAHRLAPPPPPPNRDYNTANNEIKRETPQRERQPAPPLPNTIPPVRTTPVRPSQPVVSNNVPAPPAPPPPPPPISNMPPPPPMMMKESTGAPNSLPVVSDARSALMDSIRKGAQLKKVEVSSTTTSNSSGDSRGDLMSEIRGGFELRPVSDRPSQPNRSSDGAGTDALADALRRALEQRKQAFGGDSSSESENDNSDDGEWSD</sequence>
<dbReference type="InterPro" id="IPR000697">
    <property type="entry name" value="WH1/EVH1_dom"/>
</dbReference>
<dbReference type="InterPro" id="IPR011993">
    <property type="entry name" value="PH-like_dom_sf"/>
</dbReference>
<keyword evidence="20" id="KW-1185">Reference proteome</keyword>
<dbReference type="InterPro" id="IPR033927">
    <property type="entry name" value="WASPfam_EVH1"/>
</dbReference>
<dbReference type="SMART" id="SM00461">
    <property type="entry name" value="WH1"/>
    <property type="match status" value="1"/>
</dbReference>
<dbReference type="GO" id="GO:0005886">
    <property type="term" value="C:plasma membrane"/>
    <property type="evidence" value="ECO:0007669"/>
    <property type="project" value="UniProtKB-SubCell"/>
</dbReference>
<dbReference type="SUPFAM" id="SSF47912">
    <property type="entry name" value="Wiscott-Aldrich syndrome protein, WASP, C-terminal domain"/>
    <property type="match status" value="1"/>
</dbReference>
<dbReference type="PROSITE" id="PS50229">
    <property type="entry name" value="WH1"/>
    <property type="match status" value="1"/>
</dbReference>
<feature type="domain" description="WH2" evidence="18">
    <location>
        <begin position="444"/>
        <end position="461"/>
    </location>
</feature>
<proteinExistence type="inferred from homology"/>
<evidence type="ECO:0000256" key="7">
    <source>
        <dbReference type="ARBA" id="ARBA00022553"/>
    </source>
</evidence>
<dbReference type="EMBL" id="JADBJN010000003">
    <property type="protein sequence ID" value="KAG5671603.1"/>
    <property type="molecule type" value="Genomic_DNA"/>
</dbReference>
<comment type="caution">
    <text evidence="19">The sequence shown here is derived from an EMBL/GenBank/DDBJ whole genome shotgun (WGS) entry which is preliminary data.</text>
</comment>
<reference evidence="19" key="1">
    <citation type="submission" date="2021-03" db="EMBL/GenBank/DDBJ databases">
        <title>Chromosome level genome of the anhydrobiotic midge Polypedilum vanderplanki.</title>
        <authorList>
            <person name="Yoshida Y."/>
            <person name="Kikawada T."/>
            <person name="Gusev O."/>
        </authorList>
    </citation>
    <scope>NUCLEOTIDE SEQUENCE</scope>
    <source>
        <strain evidence="19">NIAS01</strain>
        <tissue evidence="19">Whole body or cell culture</tissue>
    </source>
</reference>
<dbReference type="Proteomes" id="UP001107558">
    <property type="component" value="Chromosome 3"/>
</dbReference>
<evidence type="ECO:0000256" key="11">
    <source>
        <dbReference type="ARBA" id="ARBA00023139"/>
    </source>
</evidence>
<evidence type="ECO:0000256" key="10">
    <source>
        <dbReference type="ARBA" id="ARBA00023136"/>
    </source>
</evidence>
<evidence type="ECO:0000256" key="14">
    <source>
        <dbReference type="ARBA" id="ARBA00023288"/>
    </source>
</evidence>
<evidence type="ECO:0000256" key="12">
    <source>
        <dbReference type="ARBA" id="ARBA00023212"/>
    </source>
</evidence>
<dbReference type="SUPFAM" id="SSF50729">
    <property type="entry name" value="PH domain-like"/>
    <property type="match status" value="1"/>
</dbReference>
<dbReference type="GO" id="GO:0035023">
    <property type="term" value="P:regulation of Rho protein signal transduction"/>
    <property type="evidence" value="ECO:0007669"/>
    <property type="project" value="InterPro"/>
</dbReference>
<accession>A0A9J6BQA7</accession>
<feature type="compositionally biased region" description="Basic and acidic residues" evidence="15">
    <location>
        <begin position="483"/>
        <end position="492"/>
    </location>
</feature>
<gene>
    <name evidence="19" type="ORF">PVAND_001796</name>
</gene>
<feature type="domain" description="WH2" evidence="18">
    <location>
        <begin position="413"/>
        <end position="430"/>
    </location>
</feature>
<feature type="domain" description="WH1" evidence="17">
    <location>
        <begin position="32"/>
        <end position="141"/>
    </location>
</feature>
<organism evidence="19 20">
    <name type="scientific">Polypedilum vanderplanki</name>
    <name type="common">Sleeping chironomid midge</name>
    <dbReference type="NCBI Taxonomy" id="319348"/>
    <lineage>
        <taxon>Eukaryota</taxon>
        <taxon>Metazoa</taxon>
        <taxon>Ecdysozoa</taxon>
        <taxon>Arthropoda</taxon>
        <taxon>Hexapoda</taxon>
        <taxon>Insecta</taxon>
        <taxon>Pterygota</taxon>
        <taxon>Neoptera</taxon>
        <taxon>Endopterygota</taxon>
        <taxon>Diptera</taxon>
        <taxon>Nematocera</taxon>
        <taxon>Chironomoidea</taxon>
        <taxon>Chironomidae</taxon>
        <taxon>Chironominae</taxon>
        <taxon>Polypedilum</taxon>
        <taxon>Polypedilum</taxon>
    </lineage>
</organism>
<feature type="compositionally biased region" description="Basic and acidic residues" evidence="15">
    <location>
        <begin position="444"/>
        <end position="462"/>
    </location>
</feature>
<comment type="subcellular location">
    <subcellularLocation>
        <location evidence="2">Cell membrane</location>
        <topology evidence="2">Lipid-anchor</topology>
    </subcellularLocation>
    <subcellularLocation>
        <location evidence="3">Cytoplasm</location>
        <location evidence="3">Cytoskeleton</location>
    </subcellularLocation>
    <subcellularLocation>
        <location evidence="1">Nucleus</location>
    </subcellularLocation>
</comment>
<evidence type="ECO:0000256" key="13">
    <source>
        <dbReference type="ARBA" id="ARBA00023242"/>
    </source>
</evidence>
<evidence type="ECO:0000256" key="2">
    <source>
        <dbReference type="ARBA" id="ARBA00004193"/>
    </source>
</evidence>
<dbReference type="InterPro" id="IPR036936">
    <property type="entry name" value="CRIB_dom_sf"/>
</dbReference>
<dbReference type="PANTHER" id="PTHR13502">
    <property type="entry name" value="CDC42 SMALL EFFECTOR PROTEIN HOMOLOG"/>
    <property type="match status" value="1"/>
</dbReference>
<keyword evidence="12" id="KW-0206">Cytoskeleton</keyword>
<dbReference type="PROSITE" id="PS50108">
    <property type="entry name" value="CRIB"/>
    <property type="match status" value="1"/>
</dbReference>
<keyword evidence="14" id="KW-0449">Lipoprotein</keyword>
<dbReference type="Gene3D" id="3.90.810.10">
    <property type="entry name" value="CRIB domain"/>
    <property type="match status" value="1"/>
</dbReference>
<dbReference type="Gene3D" id="2.30.29.30">
    <property type="entry name" value="Pleckstrin-homology domain (PH domain)/Phosphotyrosine-binding domain (PTB)"/>
    <property type="match status" value="1"/>
</dbReference>
<feature type="compositionally biased region" description="Acidic residues" evidence="15">
    <location>
        <begin position="501"/>
        <end position="515"/>
    </location>
</feature>
<feature type="compositionally biased region" description="Polar residues" evidence="15">
    <location>
        <begin position="165"/>
        <end position="187"/>
    </location>
</feature>
<feature type="compositionally biased region" description="Pro residues" evidence="15">
    <location>
        <begin position="374"/>
        <end position="395"/>
    </location>
</feature>
<dbReference type="GO" id="GO:0005634">
    <property type="term" value="C:nucleus"/>
    <property type="evidence" value="ECO:0007669"/>
    <property type="project" value="UniProtKB-SubCell"/>
</dbReference>
<keyword evidence="8" id="KW-0677">Repeat</keyword>
<dbReference type="AlphaFoldDB" id="A0A9J6BQA7"/>
<dbReference type="InterPro" id="IPR039056">
    <property type="entry name" value="SPEC"/>
</dbReference>
<keyword evidence="11" id="KW-0564">Palmitate</keyword>
<evidence type="ECO:0000259" key="16">
    <source>
        <dbReference type="PROSITE" id="PS50108"/>
    </source>
</evidence>
<feature type="compositionally biased region" description="Low complexity" evidence="15">
    <location>
        <begin position="355"/>
        <end position="373"/>
    </location>
</feature>
<feature type="region of interest" description="Disordered" evidence="15">
    <location>
        <begin position="423"/>
        <end position="515"/>
    </location>
</feature>
<dbReference type="InterPro" id="IPR011026">
    <property type="entry name" value="WAS_C"/>
</dbReference>
<dbReference type="GO" id="GO:0007015">
    <property type="term" value="P:actin filament organization"/>
    <property type="evidence" value="ECO:0007669"/>
    <property type="project" value="InterPro"/>
</dbReference>
<evidence type="ECO:0000256" key="1">
    <source>
        <dbReference type="ARBA" id="ARBA00004123"/>
    </source>
</evidence>
<evidence type="ECO:0000313" key="19">
    <source>
        <dbReference type="EMBL" id="KAG5671603.1"/>
    </source>
</evidence>
<evidence type="ECO:0000259" key="17">
    <source>
        <dbReference type="PROSITE" id="PS50229"/>
    </source>
</evidence>
<feature type="domain" description="CRIB" evidence="16">
    <location>
        <begin position="224"/>
        <end position="237"/>
    </location>
</feature>
<evidence type="ECO:0000256" key="3">
    <source>
        <dbReference type="ARBA" id="ARBA00004245"/>
    </source>
</evidence>
<dbReference type="Pfam" id="PF00568">
    <property type="entry name" value="WH1"/>
    <property type="match status" value="1"/>
</dbReference>
<dbReference type="PROSITE" id="PS51082">
    <property type="entry name" value="WH2"/>
    <property type="match status" value="2"/>
</dbReference>
<dbReference type="SMART" id="SM00246">
    <property type="entry name" value="WH2"/>
    <property type="match status" value="2"/>
</dbReference>
<dbReference type="InterPro" id="IPR000095">
    <property type="entry name" value="CRIB_dom"/>
</dbReference>
<feature type="region of interest" description="Disordered" evidence="15">
    <location>
        <begin position="135"/>
        <end position="226"/>
    </location>
</feature>
<evidence type="ECO:0000256" key="4">
    <source>
        <dbReference type="ARBA" id="ARBA00005720"/>
    </source>
</evidence>
<dbReference type="FunFam" id="2.30.29.30:FF:000130">
    <property type="entry name" value="neural Wiskott-Aldrich syndrome protein"/>
    <property type="match status" value="1"/>
</dbReference>
<keyword evidence="9" id="KW-0133">Cell shape</keyword>
<keyword evidence="10" id="KW-0472">Membrane</keyword>
<evidence type="ECO:0008006" key="21">
    <source>
        <dbReference type="Google" id="ProtNLM"/>
    </source>
</evidence>
<feature type="compositionally biased region" description="Basic and acidic residues" evidence="15">
    <location>
        <begin position="144"/>
        <end position="157"/>
    </location>
</feature>
<dbReference type="CDD" id="cd00132">
    <property type="entry name" value="CRIB"/>
    <property type="match status" value="1"/>
</dbReference>
<name>A0A9J6BQA7_POLVA</name>
<keyword evidence="5" id="KW-1003">Cell membrane</keyword>
<dbReference type="FunFam" id="3.90.810.10:FF:000003">
    <property type="entry name" value="Neural Wiskott-Aldrich syndrome protein-like"/>
    <property type="match status" value="1"/>
</dbReference>
<evidence type="ECO:0000256" key="8">
    <source>
        <dbReference type="ARBA" id="ARBA00022737"/>
    </source>
</evidence>
<feature type="compositionally biased region" description="Low complexity" evidence="15">
    <location>
        <begin position="191"/>
        <end position="207"/>
    </location>
</feature>
<protein>
    <recommendedName>
        <fullName evidence="21">Neural Wiskott-Aldrich syndrome protein</fullName>
    </recommendedName>
</protein>
<dbReference type="GO" id="GO:0031267">
    <property type="term" value="F:small GTPase binding"/>
    <property type="evidence" value="ECO:0007669"/>
    <property type="project" value="InterPro"/>
</dbReference>
<comment type="similarity">
    <text evidence="4">Belongs to the CDC42SE/SPEC family.</text>
</comment>
<feature type="compositionally biased region" description="Low complexity" evidence="15">
    <location>
        <begin position="473"/>
        <end position="482"/>
    </location>
</feature>
<dbReference type="OrthoDB" id="8963340at2759"/>
<evidence type="ECO:0000256" key="5">
    <source>
        <dbReference type="ARBA" id="ARBA00022475"/>
    </source>
</evidence>